<dbReference type="AlphaFoldDB" id="A0A8S0SSR0"/>
<feature type="region of interest" description="Disordered" evidence="1">
    <location>
        <begin position="16"/>
        <end position="86"/>
    </location>
</feature>
<protein>
    <submittedName>
        <fullName evidence="2">Uncharacterized protein</fullName>
    </submittedName>
</protein>
<feature type="compositionally biased region" description="Basic and acidic residues" evidence="1">
    <location>
        <begin position="51"/>
        <end position="62"/>
    </location>
</feature>
<proteinExistence type="predicted"/>
<dbReference type="PANTHER" id="PTHR34198:SF24">
    <property type="entry name" value="DUF4005 DOMAIN-CONTAINING PROTEIN"/>
    <property type="match status" value="1"/>
</dbReference>
<keyword evidence="3" id="KW-1185">Reference proteome</keyword>
<organism evidence="2 3">
    <name type="scientific">Olea europaea subsp. europaea</name>
    <dbReference type="NCBI Taxonomy" id="158383"/>
    <lineage>
        <taxon>Eukaryota</taxon>
        <taxon>Viridiplantae</taxon>
        <taxon>Streptophyta</taxon>
        <taxon>Embryophyta</taxon>
        <taxon>Tracheophyta</taxon>
        <taxon>Spermatophyta</taxon>
        <taxon>Magnoliopsida</taxon>
        <taxon>eudicotyledons</taxon>
        <taxon>Gunneridae</taxon>
        <taxon>Pentapetalae</taxon>
        <taxon>asterids</taxon>
        <taxon>lamiids</taxon>
        <taxon>Lamiales</taxon>
        <taxon>Oleaceae</taxon>
        <taxon>Oleeae</taxon>
        <taxon>Olea</taxon>
    </lineage>
</organism>
<reference evidence="2 3" key="1">
    <citation type="submission" date="2019-12" db="EMBL/GenBank/DDBJ databases">
        <authorList>
            <person name="Alioto T."/>
            <person name="Alioto T."/>
            <person name="Gomez Garrido J."/>
        </authorList>
    </citation>
    <scope>NUCLEOTIDE SEQUENCE [LARGE SCALE GENOMIC DNA]</scope>
</reference>
<dbReference type="Proteomes" id="UP000594638">
    <property type="component" value="Unassembled WGS sequence"/>
</dbReference>
<sequence length="118" mass="13290">MASGMLPFRPAAVVRASISADDQKPEAKKTPSSHWWAPLFGLSSDPDYIQSDEKKSNPDPRQSKSRFTPGSFTEEKAKQLRRMTTDTSSFHDMYHSAIASRLASDFADDRRTPWVEVI</sequence>
<evidence type="ECO:0000256" key="1">
    <source>
        <dbReference type="SAM" id="MobiDB-lite"/>
    </source>
</evidence>
<comment type="caution">
    <text evidence="2">The sequence shown here is derived from an EMBL/GenBank/DDBJ whole genome shotgun (WGS) entry which is preliminary data.</text>
</comment>
<accession>A0A8S0SSR0</accession>
<dbReference type="Gramene" id="OE9A084490T2">
    <property type="protein sequence ID" value="OE9A084490C2"/>
    <property type="gene ID" value="OE9A084490"/>
</dbReference>
<dbReference type="EMBL" id="CACTIH010005514">
    <property type="protein sequence ID" value="CAA2995997.1"/>
    <property type="molecule type" value="Genomic_DNA"/>
</dbReference>
<evidence type="ECO:0000313" key="2">
    <source>
        <dbReference type="EMBL" id="CAA2995997.1"/>
    </source>
</evidence>
<name>A0A8S0SSR0_OLEEU</name>
<dbReference type="OrthoDB" id="1913905at2759"/>
<evidence type="ECO:0000313" key="3">
    <source>
        <dbReference type="Proteomes" id="UP000594638"/>
    </source>
</evidence>
<gene>
    <name evidence="2" type="ORF">OLEA9_A084490</name>
</gene>
<dbReference type="PANTHER" id="PTHR34198">
    <property type="entry name" value="OS01G0175100 PROTEIN"/>
    <property type="match status" value="1"/>
</dbReference>